<dbReference type="AlphaFoldDB" id="A0AAD4E9H3"/>
<protein>
    <submittedName>
        <fullName evidence="2">Uncharacterized protein</fullName>
    </submittedName>
</protein>
<organism evidence="2 3">
    <name type="scientific">Suillus fuscotomentosus</name>
    <dbReference type="NCBI Taxonomy" id="1912939"/>
    <lineage>
        <taxon>Eukaryota</taxon>
        <taxon>Fungi</taxon>
        <taxon>Dikarya</taxon>
        <taxon>Basidiomycota</taxon>
        <taxon>Agaricomycotina</taxon>
        <taxon>Agaricomycetes</taxon>
        <taxon>Agaricomycetidae</taxon>
        <taxon>Boletales</taxon>
        <taxon>Suillineae</taxon>
        <taxon>Suillaceae</taxon>
        <taxon>Suillus</taxon>
    </lineage>
</organism>
<accession>A0AAD4E9H3</accession>
<dbReference type="PROSITE" id="PS50082">
    <property type="entry name" value="WD_REPEATS_2"/>
    <property type="match status" value="1"/>
</dbReference>
<dbReference type="InterPro" id="IPR001680">
    <property type="entry name" value="WD40_rpt"/>
</dbReference>
<dbReference type="Gene3D" id="2.130.10.10">
    <property type="entry name" value="YVTN repeat-like/Quinoprotein amine dehydrogenase"/>
    <property type="match status" value="1"/>
</dbReference>
<name>A0AAD4E9H3_9AGAM</name>
<dbReference type="EMBL" id="JABBWK010000024">
    <property type="protein sequence ID" value="KAG1900889.1"/>
    <property type="molecule type" value="Genomic_DNA"/>
</dbReference>
<dbReference type="Pfam" id="PF00400">
    <property type="entry name" value="WD40"/>
    <property type="match status" value="1"/>
</dbReference>
<feature type="repeat" description="WD" evidence="1">
    <location>
        <begin position="61"/>
        <end position="98"/>
    </location>
</feature>
<dbReference type="InterPro" id="IPR015943">
    <property type="entry name" value="WD40/YVTN_repeat-like_dom_sf"/>
</dbReference>
<evidence type="ECO:0000256" key="1">
    <source>
        <dbReference type="PROSITE-ProRule" id="PRU00221"/>
    </source>
</evidence>
<dbReference type="SUPFAM" id="SSF50978">
    <property type="entry name" value="WD40 repeat-like"/>
    <property type="match status" value="1"/>
</dbReference>
<gene>
    <name evidence="2" type="ORF">F5891DRAFT_951364</name>
</gene>
<dbReference type="InterPro" id="IPR036322">
    <property type="entry name" value="WD40_repeat_dom_sf"/>
</dbReference>
<dbReference type="SMART" id="SM00320">
    <property type="entry name" value="WD40"/>
    <property type="match status" value="2"/>
</dbReference>
<proteinExistence type="predicted"/>
<sequence>SLMSGEMMQEINVPAAGYISAITWMDVDDRGETMFAFRSSDGNIQLYERLNDALFEFCSSTIAHSGAIESLAWDANHCQLASAGDGSAQVWNLTADSS</sequence>
<dbReference type="GeneID" id="64669336"/>
<evidence type="ECO:0000313" key="2">
    <source>
        <dbReference type="EMBL" id="KAG1900889.1"/>
    </source>
</evidence>
<reference evidence="2" key="1">
    <citation type="journal article" date="2020" name="New Phytol.">
        <title>Comparative genomics reveals dynamic genome evolution in host specialist ectomycorrhizal fungi.</title>
        <authorList>
            <person name="Lofgren L.A."/>
            <person name="Nguyen N.H."/>
            <person name="Vilgalys R."/>
            <person name="Ruytinx J."/>
            <person name="Liao H.L."/>
            <person name="Branco S."/>
            <person name="Kuo A."/>
            <person name="LaButti K."/>
            <person name="Lipzen A."/>
            <person name="Andreopoulos W."/>
            <person name="Pangilinan J."/>
            <person name="Riley R."/>
            <person name="Hundley H."/>
            <person name="Na H."/>
            <person name="Barry K."/>
            <person name="Grigoriev I.V."/>
            <person name="Stajich J.E."/>
            <person name="Kennedy P.G."/>
        </authorList>
    </citation>
    <scope>NUCLEOTIDE SEQUENCE</scope>
    <source>
        <strain evidence="2">FC203</strain>
    </source>
</reference>
<dbReference type="Proteomes" id="UP001195769">
    <property type="component" value="Unassembled WGS sequence"/>
</dbReference>
<comment type="caution">
    <text evidence="2">The sequence shown here is derived from an EMBL/GenBank/DDBJ whole genome shotgun (WGS) entry which is preliminary data.</text>
</comment>
<evidence type="ECO:0000313" key="3">
    <source>
        <dbReference type="Proteomes" id="UP001195769"/>
    </source>
</evidence>
<dbReference type="PROSITE" id="PS50294">
    <property type="entry name" value="WD_REPEATS_REGION"/>
    <property type="match status" value="1"/>
</dbReference>
<keyword evidence="3" id="KW-1185">Reference proteome</keyword>
<feature type="non-terminal residue" evidence="2">
    <location>
        <position position="98"/>
    </location>
</feature>
<dbReference type="RefSeq" id="XP_041226465.1">
    <property type="nucleotide sequence ID" value="XM_041375038.1"/>
</dbReference>
<keyword evidence="1" id="KW-0853">WD repeat</keyword>